<dbReference type="Pfam" id="PF00512">
    <property type="entry name" value="HisKA"/>
    <property type="match status" value="1"/>
</dbReference>
<dbReference type="SUPFAM" id="SSF55874">
    <property type="entry name" value="ATPase domain of HSP90 chaperone/DNA topoisomerase II/histidine kinase"/>
    <property type="match status" value="1"/>
</dbReference>
<dbReference type="Pfam" id="PF08447">
    <property type="entry name" value="PAS_3"/>
    <property type="match status" value="2"/>
</dbReference>
<dbReference type="InterPro" id="IPR003018">
    <property type="entry name" value="GAF"/>
</dbReference>
<dbReference type="EC" id="2.7.13.3" evidence="2"/>
<accession>A0A5M8QYD5</accession>
<dbReference type="SMART" id="SM00065">
    <property type="entry name" value="GAF"/>
    <property type="match status" value="1"/>
</dbReference>
<dbReference type="Gene3D" id="3.30.450.40">
    <property type="match status" value="1"/>
</dbReference>
<dbReference type="SUPFAM" id="SSF55781">
    <property type="entry name" value="GAF domain-like"/>
    <property type="match status" value="1"/>
</dbReference>
<dbReference type="AlphaFoldDB" id="A0A5M8QYD5"/>
<feature type="domain" description="Response regulatory" evidence="8">
    <location>
        <begin position="937"/>
        <end position="1053"/>
    </location>
</feature>
<dbReference type="SMART" id="SM00387">
    <property type="entry name" value="HATPase_c"/>
    <property type="match status" value="1"/>
</dbReference>
<dbReference type="Gene3D" id="3.30.565.10">
    <property type="entry name" value="Histidine kinase-like ATPase, C-terminal domain"/>
    <property type="match status" value="1"/>
</dbReference>
<evidence type="ECO:0000256" key="3">
    <source>
        <dbReference type="ARBA" id="ARBA00022553"/>
    </source>
</evidence>
<feature type="domain" description="Histidine kinase" evidence="7">
    <location>
        <begin position="699"/>
        <end position="916"/>
    </location>
</feature>
<dbReference type="SUPFAM" id="SSF55785">
    <property type="entry name" value="PYP-like sensor domain (PAS domain)"/>
    <property type="match status" value="3"/>
</dbReference>
<dbReference type="Gene3D" id="3.40.50.2300">
    <property type="match status" value="1"/>
</dbReference>
<dbReference type="Pfam" id="PF01590">
    <property type="entry name" value="GAF"/>
    <property type="match status" value="1"/>
</dbReference>
<dbReference type="PROSITE" id="PS50110">
    <property type="entry name" value="RESPONSE_REGULATORY"/>
    <property type="match status" value="1"/>
</dbReference>
<evidence type="ECO:0000256" key="1">
    <source>
        <dbReference type="ARBA" id="ARBA00000085"/>
    </source>
</evidence>
<dbReference type="CDD" id="cd00075">
    <property type="entry name" value="HATPase"/>
    <property type="match status" value="1"/>
</dbReference>
<dbReference type="InterPro" id="IPR000700">
    <property type="entry name" value="PAS-assoc_C"/>
</dbReference>
<dbReference type="Gene3D" id="1.10.287.130">
    <property type="match status" value="1"/>
</dbReference>
<dbReference type="SUPFAM" id="SSF47384">
    <property type="entry name" value="Homodimeric domain of signal transducing histidine kinase"/>
    <property type="match status" value="1"/>
</dbReference>
<name>A0A5M8QYD5_9BACT</name>
<keyword evidence="5" id="KW-0418">Kinase</keyword>
<dbReference type="SMART" id="SM00091">
    <property type="entry name" value="PAS"/>
    <property type="match status" value="1"/>
</dbReference>
<dbReference type="InterPro" id="IPR029016">
    <property type="entry name" value="GAF-like_dom_sf"/>
</dbReference>
<organism evidence="11 12">
    <name type="scientific">Dyadobacter flavalbus</name>
    <dbReference type="NCBI Taxonomy" id="2579942"/>
    <lineage>
        <taxon>Bacteria</taxon>
        <taxon>Pseudomonadati</taxon>
        <taxon>Bacteroidota</taxon>
        <taxon>Cytophagia</taxon>
        <taxon>Cytophagales</taxon>
        <taxon>Spirosomataceae</taxon>
        <taxon>Dyadobacter</taxon>
    </lineage>
</organism>
<dbReference type="InterPro" id="IPR036097">
    <property type="entry name" value="HisK_dim/P_sf"/>
</dbReference>
<evidence type="ECO:0000313" key="12">
    <source>
        <dbReference type="Proteomes" id="UP000323994"/>
    </source>
</evidence>
<dbReference type="InterPro" id="IPR004358">
    <property type="entry name" value="Sig_transdc_His_kin-like_C"/>
</dbReference>
<evidence type="ECO:0000259" key="10">
    <source>
        <dbReference type="PROSITE" id="PS50113"/>
    </source>
</evidence>
<dbReference type="InterPro" id="IPR036890">
    <property type="entry name" value="HATPase_C_sf"/>
</dbReference>
<dbReference type="Pfam" id="PF00072">
    <property type="entry name" value="Response_reg"/>
    <property type="match status" value="1"/>
</dbReference>
<dbReference type="PANTHER" id="PTHR43547">
    <property type="entry name" value="TWO-COMPONENT HISTIDINE KINASE"/>
    <property type="match status" value="1"/>
</dbReference>
<comment type="catalytic activity">
    <reaction evidence="1">
        <text>ATP + protein L-histidine = ADP + protein N-phospho-L-histidine.</text>
        <dbReference type="EC" id="2.7.13.3"/>
    </reaction>
</comment>
<protein>
    <recommendedName>
        <fullName evidence="2">histidine kinase</fullName>
        <ecNumber evidence="2">2.7.13.3</ecNumber>
    </recommendedName>
</protein>
<dbReference type="Pfam" id="PF02518">
    <property type="entry name" value="HATPase_c"/>
    <property type="match status" value="1"/>
</dbReference>
<dbReference type="InterPro" id="IPR003594">
    <property type="entry name" value="HATPase_dom"/>
</dbReference>
<evidence type="ECO:0000256" key="4">
    <source>
        <dbReference type="ARBA" id="ARBA00022679"/>
    </source>
</evidence>
<dbReference type="PROSITE" id="PS50112">
    <property type="entry name" value="PAS"/>
    <property type="match status" value="1"/>
</dbReference>
<feature type="domain" description="PAS" evidence="9">
    <location>
        <begin position="12"/>
        <end position="82"/>
    </location>
</feature>
<feature type="domain" description="PAC" evidence="10">
    <location>
        <begin position="85"/>
        <end position="137"/>
    </location>
</feature>
<dbReference type="SUPFAM" id="SSF52172">
    <property type="entry name" value="CheY-like"/>
    <property type="match status" value="1"/>
</dbReference>
<evidence type="ECO:0000313" key="11">
    <source>
        <dbReference type="EMBL" id="KAA6440411.1"/>
    </source>
</evidence>
<evidence type="ECO:0000256" key="2">
    <source>
        <dbReference type="ARBA" id="ARBA00012438"/>
    </source>
</evidence>
<keyword evidence="4" id="KW-0808">Transferase</keyword>
<dbReference type="CDD" id="cd00082">
    <property type="entry name" value="HisKA"/>
    <property type="match status" value="1"/>
</dbReference>
<dbReference type="InterPro" id="IPR011006">
    <property type="entry name" value="CheY-like_superfamily"/>
</dbReference>
<proteinExistence type="predicted"/>
<dbReference type="GO" id="GO:0000155">
    <property type="term" value="F:phosphorelay sensor kinase activity"/>
    <property type="evidence" value="ECO:0007669"/>
    <property type="project" value="InterPro"/>
</dbReference>
<dbReference type="Gene3D" id="3.30.450.20">
    <property type="entry name" value="PAS domain"/>
    <property type="match status" value="4"/>
</dbReference>
<dbReference type="RefSeq" id="WP_139011424.1">
    <property type="nucleotide sequence ID" value="NZ_VBSN01000027.1"/>
</dbReference>
<dbReference type="PROSITE" id="PS50109">
    <property type="entry name" value="HIS_KIN"/>
    <property type="match status" value="1"/>
</dbReference>
<dbReference type="SMART" id="SM00448">
    <property type="entry name" value="REC"/>
    <property type="match status" value="1"/>
</dbReference>
<dbReference type="FunFam" id="3.30.565.10:FF:000006">
    <property type="entry name" value="Sensor histidine kinase WalK"/>
    <property type="match status" value="1"/>
</dbReference>
<dbReference type="InterPro" id="IPR013655">
    <property type="entry name" value="PAS_fold_3"/>
</dbReference>
<dbReference type="InterPro" id="IPR001789">
    <property type="entry name" value="Sig_transdc_resp-reg_receiver"/>
</dbReference>
<evidence type="ECO:0000256" key="5">
    <source>
        <dbReference type="ARBA" id="ARBA00022777"/>
    </source>
</evidence>
<dbReference type="PANTHER" id="PTHR43547:SF2">
    <property type="entry name" value="HYBRID SIGNAL TRANSDUCTION HISTIDINE KINASE C"/>
    <property type="match status" value="1"/>
</dbReference>
<dbReference type="OrthoDB" id="9808408at2"/>
<evidence type="ECO:0000259" key="8">
    <source>
        <dbReference type="PROSITE" id="PS50110"/>
    </source>
</evidence>
<dbReference type="NCBIfam" id="TIGR00229">
    <property type="entry name" value="sensory_box"/>
    <property type="match status" value="2"/>
</dbReference>
<dbReference type="InterPro" id="IPR000014">
    <property type="entry name" value="PAS"/>
</dbReference>
<evidence type="ECO:0000259" key="9">
    <source>
        <dbReference type="PROSITE" id="PS50112"/>
    </source>
</evidence>
<dbReference type="InterPro" id="IPR003661">
    <property type="entry name" value="HisK_dim/P_dom"/>
</dbReference>
<reference evidence="11 12" key="1">
    <citation type="submission" date="2019-05" db="EMBL/GenBank/DDBJ databases">
        <authorList>
            <person name="Qu J.-H."/>
        </authorList>
    </citation>
    <scope>NUCLEOTIDE SEQUENCE [LARGE SCALE GENOMIC DNA]</scope>
    <source>
        <strain evidence="11 12">NS28</strain>
    </source>
</reference>
<dbReference type="CDD" id="cd17580">
    <property type="entry name" value="REC_2_DhkD-like"/>
    <property type="match status" value="1"/>
</dbReference>
<dbReference type="InterPro" id="IPR005467">
    <property type="entry name" value="His_kinase_dom"/>
</dbReference>
<evidence type="ECO:0000256" key="6">
    <source>
        <dbReference type="PROSITE-ProRule" id="PRU00169"/>
    </source>
</evidence>
<dbReference type="Proteomes" id="UP000323994">
    <property type="component" value="Unassembled WGS sequence"/>
</dbReference>
<dbReference type="SMART" id="SM00388">
    <property type="entry name" value="HisKA"/>
    <property type="match status" value="1"/>
</dbReference>
<keyword evidence="3 6" id="KW-0597">Phosphoprotein</keyword>
<dbReference type="EMBL" id="VBSN01000027">
    <property type="protein sequence ID" value="KAA6440411.1"/>
    <property type="molecule type" value="Genomic_DNA"/>
</dbReference>
<dbReference type="CDD" id="cd00130">
    <property type="entry name" value="PAS"/>
    <property type="match status" value="2"/>
</dbReference>
<sequence>MTMTTDLVDAFLIDEYKQLVELFAQAVWETDAHGQVVADSSSWRAYTGQSKQEWLGEGWVGAVHPEDRGYALDQWQKAVSSQTPVNAEFRLRSPGGGWRWTNVRATHILDADGSVKKWVGLNIGIEEKKKAEQLLQQEQIRLQEEVSDRTSELASSRQLHQAILDSTLEMIQVFTAVRSEDGQIIDFVWRLNNHAAEQHYGDVIGTSLLSNNPGVIETGIFDTFRQVVETGIADKSERHYNNEQFEGWFYQSTVKLGDGVATTTTDITALKKAEEQTRSSQLLLQSVIDNSLDIIQVFKAVRDETGQIIDFTCAVNNKKGIEQNGDVIGRSLLQVNPGVVASGVFDRMVKVAQTGEPQQLEQYYAHEQFDVWFYQMLVNTVDGVAMMTREITERKQNELRRDFLLRLNDAIRPLADPVTIQDTAARLLGEQLGTDRAYYAEMDETSGNCAVVRQWHRPGTGNARSYSLAEWSMPGLIDGRTRVVRNTNSDPAIADDQREPLQRNQIGATIVVPLVKEGRLVAKFVTHQRAPRNWTATDVSLAEETAERTWAAVERAKTVEALRQSEEQFRLLGVASSDSIYKMNPNWTRMRLLSGKTFLADTNDPGSSWIQTYIPAEDQPWVQQVIQEAIRTKSTFEREHRVRKVEGGTGWIFSSAIPVFDKKGDIQEWLGAASDITARKLAEEKLHDSSRRKDEFLAMLAHELRNPMATLRNGVSILELTSTEEPARSTVEMMSRQSDHLERMLDDLLDVSRISSGKIELKTERVDLVSLVAQAVESMQSLFQKQGRSLKADLPATPIYLAGDATRLMQVVTNLLTNGARYTGEQGQVWLRLREEQMQAVLEVGDNGIGLPADQLSSIFELFVQVDNSLARSKGGLGLGLALVKRLVEQHGGRAEARSEGLGKGSVFTIYLPTLMLPAMQTPTPEHQASEPLDSRRILVIDDNADSAQTMGMLLKLKGYEAHTRNSGQAGLEAAEQLLPAAILLDIGMPGLDGYDTCRLIRQQSWGQNMLVLALTGYSQHEDRRLTKEAGFDEHLVKPVDLEVLINLLKTMLDRNHKITKLK</sequence>
<gene>
    <name evidence="11" type="ORF">FEM33_07380</name>
</gene>
<dbReference type="InterPro" id="IPR035965">
    <property type="entry name" value="PAS-like_dom_sf"/>
</dbReference>
<keyword evidence="12" id="KW-1185">Reference proteome</keyword>
<dbReference type="InterPro" id="IPR001610">
    <property type="entry name" value="PAC"/>
</dbReference>
<evidence type="ECO:0000259" key="7">
    <source>
        <dbReference type="PROSITE" id="PS50109"/>
    </source>
</evidence>
<dbReference type="PRINTS" id="PR00344">
    <property type="entry name" value="BCTRLSENSOR"/>
</dbReference>
<feature type="domain" description="PAC" evidence="10">
    <location>
        <begin position="636"/>
        <end position="688"/>
    </location>
</feature>
<dbReference type="PROSITE" id="PS50113">
    <property type="entry name" value="PAC"/>
    <property type="match status" value="2"/>
</dbReference>
<feature type="modified residue" description="4-aspartylphosphate" evidence="6">
    <location>
        <position position="986"/>
    </location>
</feature>
<dbReference type="SMART" id="SM00086">
    <property type="entry name" value="PAC"/>
    <property type="match status" value="2"/>
</dbReference>
<comment type="caution">
    <text evidence="11">The sequence shown here is derived from an EMBL/GenBank/DDBJ whole genome shotgun (WGS) entry which is preliminary data.</text>
</comment>